<feature type="signal peptide" evidence="2">
    <location>
        <begin position="1"/>
        <end position="20"/>
    </location>
</feature>
<dbReference type="AlphaFoldDB" id="A0A147BFH7"/>
<dbReference type="EMBL" id="GEGO01005910">
    <property type="protein sequence ID" value="JAR89494.1"/>
    <property type="molecule type" value="Transcribed_RNA"/>
</dbReference>
<sequence>FSQMQLVVIAVVLILPALQSGVFLSGAVVHYDCEDILVESGEIECRLQGSGGFKDYDPEFCTYTCEGPAKPKLPDGVCSKDGVVSNENILSLFVLFLTFETVLDITTPIFLLLKRGVYHSHYFFLKAALKIIFICQFLLS</sequence>
<feature type="chain" id="PRO_5007542183" evidence="2">
    <location>
        <begin position="21"/>
        <end position="140"/>
    </location>
</feature>
<keyword evidence="2" id="KW-0732">Signal</keyword>
<organism evidence="3">
    <name type="scientific">Ixodes ricinus</name>
    <name type="common">Common tick</name>
    <name type="synonym">Acarus ricinus</name>
    <dbReference type="NCBI Taxonomy" id="34613"/>
    <lineage>
        <taxon>Eukaryota</taxon>
        <taxon>Metazoa</taxon>
        <taxon>Ecdysozoa</taxon>
        <taxon>Arthropoda</taxon>
        <taxon>Chelicerata</taxon>
        <taxon>Arachnida</taxon>
        <taxon>Acari</taxon>
        <taxon>Parasitiformes</taxon>
        <taxon>Ixodida</taxon>
        <taxon>Ixodoidea</taxon>
        <taxon>Ixodidae</taxon>
        <taxon>Ixodinae</taxon>
        <taxon>Ixodes</taxon>
    </lineage>
</organism>
<feature type="transmembrane region" description="Helical" evidence="1">
    <location>
        <begin position="89"/>
        <end position="113"/>
    </location>
</feature>
<keyword evidence="1" id="KW-1133">Transmembrane helix</keyword>
<name>A0A147BFH7_IXORI</name>
<accession>A0A147BFH7</accession>
<keyword evidence="1" id="KW-0812">Transmembrane</keyword>
<protein>
    <submittedName>
        <fullName evidence="3">Putative secreted wc salivary protein</fullName>
    </submittedName>
</protein>
<feature type="non-terminal residue" evidence="3">
    <location>
        <position position="1"/>
    </location>
</feature>
<evidence type="ECO:0000256" key="2">
    <source>
        <dbReference type="SAM" id="SignalP"/>
    </source>
</evidence>
<proteinExistence type="predicted"/>
<evidence type="ECO:0000313" key="3">
    <source>
        <dbReference type="EMBL" id="JAR89494.1"/>
    </source>
</evidence>
<keyword evidence="1" id="KW-0472">Membrane</keyword>
<evidence type="ECO:0000256" key="1">
    <source>
        <dbReference type="SAM" id="Phobius"/>
    </source>
</evidence>
<reference evidence="3" key="1">
    <citation type="journal article" date="2018" name="PLoS Negl. Trop. Dis.">
        <title>Sialome diversity of ticks revealed by RNAseq of single tick salivary glands.</title>
        <authorList>
            <person name="Perner J."/>
            <person name="Kropackova S."/>
            <person name="Kopacek P."/>
            <person name="Ribeiro J.M."/>
        </authorList>
    </citation>
    <scope>NUCLEOTIDE SEQUENCE</scope>
    <source>
        <strain evidence="3">Siblings of single egg batch collected in Ceske Budejovice</strain>
        <tissue evidence="3">Salivary glands</tissue>
    </source>
</reference>
<feature type="transmembrane region" description="Helical" evidence="1">
    <location>
        <begin position="120"/>
        <end position="139"/>
    </location>
</feature>